<dbReference type="Pfam" id="PF16803">
    <property type="entry name" value="DRE2_N"/>
    <property type="match status" value="1"/>
</dbReference>
<dbReference type="PANTHER" id="PTHR13273">
    <property type="entry name" value="ANAMORSIN"/>
    <property type="match status" value="1"/>
</dbReference>
<feature type="short sequence motif" description="Cx2C motif 1" evidence="9">
    <location>
        <begin position="339"/>
        <end position="342"/>
    </location>
</feature>
<keyword evidence="4 9" id="KW-0963">Cytoplasm</keyword>
<dbReference type="AlphaFoldDB" id="A0AAN6G8A7"/>
<gene>
    <name evidence="13" type="primary">DRE2</name>
    <name evidence="13" type="ORF">OC842_004934</name>
</gene>
<dbReference type="GO" id="GO:0005758">
    <property type="term" value="C:mitochondrial intermembrane space"/>
    <property type="evidence" value="ECO:0007669"/>
    <property type="project" value="UniProtKB-SubCell"/>
</dbReference>
<feature type="binding site" evidence="9">
    <location>
        <position position="339"/>
    </location>
    <ligand>
        <name>[4Fe-4S] cluster</name>
        <dbReference type="ChEBI" id="CHEBI:49883"/>
    </ligand>
</feature>
<keyword evidence="9" id="KW-0001">2Fe-2S</keyword>
<feature type="domain" description="Anamorsin C-terminal" evidence="11">
    <location>
        <begin position="256"/>
        <end position="369"/>
    </location>
</feature>
<proteinExistence type="inferred from homology"/>
<evidence type="ECO:0000256" key="3">
    <source>
        <dbReference type="ARBA" id="ARBA00022485"/>
    </source>
</evidence>
<evidence type="ECO:0000256" key="9">
    <source>
        <dbReference type="HAMAP-Rule" id="MF_03115"/>
    </source>
</evidence>
<feature type="region of interest" description="Fe-S binding site B" evidence="9">
    <location>
        <begin position="339"/>
        <end position="353"/>
    </location>
</feature>
<evidence type="ECO:0000256" key="2">
    <source>
        <dbReference type="ARBA" id="ARBA00008169"/>
    </source>
</evidence>
<organism evidence="13 14">
    <name type="scientific">Tilletia horrida</name>
    <dbReference type="NCBI Taxonomy" id="155126"/>
    <lineage>
        <taxon>Eukaryota</taxon>
        <taxon>Fungi</taxon>
        <taxon>Dikarya</taxon>
        <taxon>Basidiomycota</taxon>
        <taxon>Ustilaginomycotina</taxon>
        <taxon>Exobasidiomycetes</taxon>
        <taxon>Tilletiales</taxon>
        <taxon>Tilletiaceae</taxon>
        <taxon>Tilletia</taxon>
    </lineage>
</organism>
<evidence type="ECO:0000256" key="6">
    <source>
        <dbReference type="ARBA" id="ARBA00023004"/>
    </source>
</evidence>
<comment type="caution">
    <text evidence="13">The sequence shown here is derived from an EMBL/GenBank/DDBJ whole genome shotgun (WGS) entry which is preliminary data.</text>
</comment>
<evidence type="ECO:0000259" key="12">
    <source>
        <dbReference type="Pfam" id="PF16803"/>
    </source>
</evidence>
<evidence type="ECO:0000313" key="14">
    <source>
        <dbReference type="Proteomes" id="UP001176521"/>
    </source>
</evidence>
<comment type="similarity">
    <text evidence="2 9">Belongs to the anamorsin family.</text>
</comment>
<evidence type="ECO:0000256" key="8">
    <source>
        <dbReference type="ARBA" id="ARBA00023128"/>
    </source>
</evidence>
<feature type="binding site" evidence="9">
    <location>
        <position position="268"/>
    </location>
    <ligand>
        <name>[2Fe-2S] cluster</name>
        <dbReference type="ChEBI" id="CHEBI:190135"/>
    </ligand>
</feature>
<feature type="signal peptide" evidence="10">
    <location>
        <begin position="1"/>
        <end position="16"/>
    </location>
</feature>
<dbReference type="GO" id="GO:0051539">
    <property type="term" value="F:4 iron, 4 sulfur cluster binding"/>
    <property type="evidence" value="ECO:0007669"/>
    <property type="project" value="UniProtKB-KW"/>
</dbReference>
<comment type="domain">
    <text evidence="9">The twin Cx2C motifs are involved in the recognition by the mitochondrial MIA40-ERV1 disulfide relay system. The formation of 2 disulfide bonds in the Cx2C motifs through dithiol/disulfide exchange reactions effectively traps the protein in the mitochondrial intermembrane space.</text>
</comment>
<dbReference type="GO" id="GO:0051537">
    <property type="term" value="F:2 iron, 2 sulfur cluster binding"/>
    <property type="evidence" value="ECO:0007669"/>
    <property type="project" value="UniProtKB-UniRule"/>
</dbReference>
<keyword evidence="3 9" id="KW-0004">4Fe-4S</keyword>
<comment type="domain">
    <text evidence="9">The N-terminal domain has structural similarity with S-adenosyl-L-methionine-dependent methyltransferases, but does not bind S-adenosyl-L-methionine. It is required for correct assembly of the 2 Fe-S clusters.</text>
</comment>
<evidence type="ECO:0000256" key="4">
    <source>
        <dbReference type="ARBA" id="ARBA00022490"/>
    </source>
</evidence>
<keyword evidence="5 9" id="KW-0479">Metal-binding</keyword>
<feature type="domain" description="Fe-S cluster assembly protein Dre2 N-terminal" evidence="12">
    <location>
        <begin position="13"/>
        <end position="115"/>
    </location>
</feature>
<dbReference type="PANTHER" id="PTHR13273:SF14">
    <property type="entry name" value="ANAMORSIN"/>
    <property type="match status" value="1"/>
</dbReference>
<dbReference type="InterPro" id="IPR046408">
    <property type="entry name" value="CIAPIN1"/>
</dbReference>
<keyword evidence="7 9" id="KW-0411">Iron-sulfur</keyword>
<comment type="cofactor">
    <cofactor evidence="9">
        <name>[2Fe-2S] cluster</name>
        <dbReference type="ChEBI" id="CHEBI:190135"/>
    </cofactor>
</comment>
<protein>
    <submittedName>
        <fullName evidence="13">Electron carrier</fullName>
    </submittedName>
</protein>
<comment type="domain">
    <text evidence="9">The C-terminal domain binds 2 Fe-S clusters but is otherwise mostly in an intrinsically disordered conformation.</text>
</comment>
<comment type="cofactor">
    <cofactor evidence="1 9">
        <name>[4Fe-4S] cluster</name>
        <dbReference type="ChEBI" id="CHEBI:49883"/>
    </cofactor>
</comment>
<feature type="binding site" evidence="9">
    <location>
        <position position="248"/>
    </location>
    <ligand>
        <name>[2Fe-2S] cluster</name>
        <dbReference type="ChEBI" id="CHEBI:190135"/>
    </ligand>
</feature>
<evidence type="ECO:0000256" key="7">
    <source>
        <dbReference type="ARBA" id="ARBA00023014"/>
    </source>
</evidence>
<dbReference type="GO" id="GO:0046872">
    <property type="term" value="F:metal ion binding"/>
    <property type="evidence" value="ECO:0007669"/>
    <property type="project" value="UniProtKB-KW"/>
</dbReference>
<feature type="binding site" evidence="9">
    <location>
        <position position="265"/>
    </location>
    <ligand>
        <name>[2Fe-2S] cluster</name>
        <dbReference type="ChEBI" id="CHEBI:190135"/>
    </ligand>
</feature>
<dbReference type="InterPro" id="IPR007785">
    <property type="entry name" value="Anamorsin"/>
</dbReference>
<feature type="binding site" evidence="9">
    <location>
        <position position="270"/>
    </location>
    <ligand>
        <name>[2Fe-2S] cluster</name>
        <dbReference type="ChEBI" id="CHEBI:190135"/>
    </ligand>
</feature>
<comment type="caution">
    <text evidence="9">Lacks conserved residue(s) required for the propagation of feature annotation.</text>
</comment>
<feature type="binding site" evidence="9">
    <location>
        <position position="342"/>
    </location>
    <ligand>
        <name>[4Fe-4S] cluster</name>
        <dbReference type="ChEBI" id="CHEBI:49883"/>
    </ligand>
</feature>
<reference evidence="13" key="1">
    <citation type="journal article" date="2023" name="PhytoFront">
        <title>Draft Genome Resources of Seven Strains of Tilletia horrida, Causal Agent of Kernel Smut of Rice.</title>
        <authorList>
            <person name="Khanal S."/>
            <person name="Antony Babu S."/>
            <person name="Zhou X.G."/>
        </authorList>
    </citation>
    <scope>NUCLEOTIDE SEQUENCE</scope>
    <source>
        <strain evidence="13">TX3</strain>
    </source>
</reference>
<dbReference type="InterPro" id="IPR031838">
    <property type="entry name" value="Dre2_N"/>
</dbReference>
<dbReference type="GO" id="GO:0016226">
    <property type="term" value="P:iron-sulfur cluster assembly"/>
    <property type="evidence" value="ECO:0007669"/>
    <property type="project" value="UniProtKB-UniRule"/>
</dbReference>
<accession>A0AAN6G8A7</accession>
<feature type="short sequence motif" description="Cx2C motif 2" evidence="9">
    <location>
        <begin position="350"/>
        <end position="353"/>
    </location>
</feature>
<evidence type="ECO:0000256" key="10">
    <source>
        <dbReference type="SAM" id="SignalP"/>
    </source>
</evidence>
<evidence type="ECO:0000256" key="5">
    <source>
        <dbReference type="ARBA" id="ARBA00022723"/>
    </source>
</evidence>
<sequence>MSSIVLVIATLEAAQSGLYQQAVTAYEAQPDTRVEMHMLDRITEAGTSLAPASYAAAHLLAPLQQIENASLISMLLTALKPSAPIKITACASDVQVAADAPAALARMRAELLIAGAVAANIDEASHTITASAPAGSAGADANGGASAAPLSFSLASRKLANGNGSASSSTATAAAAPAASAALASSSSSSAAAAADPDAAAAATPASSTKARKALLWATHSADAPLVDQRTLLRPSDFITPEARKADCDVPLPTEGSAKRRKKACKGCTCGLRELQEEEDRAAQAGRNVVLLDTDDMDLLPNGGALNKSSTTESVVGADGVKRSVKKVKVDTKGATSSCGSCFLGDAFRCSSCPYLGMPAFEPGQQVEIPVSMMDDI</sequence>
<feature type="binding site" evidence="9">
    <location>
        <position position="350"/>
    </location>
    <ligand>
        <name>[4Fe-4S] cluster</name>
        <dbReference type="ChEBI" id="CHEBI:49883"/>
    </ligand>
</feature>
<name>A0AAN6G8A7_9BASI</name>
<dbReference type="Proteomes" id="UP001176521">
    <property type="component" value="Unassembled WGS sequence"/>
</dbReference>
<keyword evidence="8 9" id="KW-0496">Mitochondrion</keyword>
<dbReference type="EMBL" id="JAPDMQ010000318">
    <property type="protein sequence ID" value="KAK0527252.1"/>
    <property type="molecule type" value="Genomic_DNA"/>
</dbReference>
<keyword evidence="6 9" id="KW-0408">Iron</keyword>
<evidence type="ECO:0000313" key="13">
    <source>
        <dbReference type="EMBL" id="KAK0527252.1"/>
    </source>
</evidence>
<evidence type="ECO:0000259" key="11">
    <source>
        <dbReference type="Pfam" id="PF05093"/>
    </source>
</evidence>
<dbReference type="GO" id="GO:0009055">
    <property type="term" value="F:electron transfer activity"/>
    <property type="evidence" value="ECO:0007669"/>
    <property type="project" value="UniProtKB-UniRule"/>
</dbReference>
<feature type="chain" id="PRO_5042829067" evidence="10">
    <location>
        <begin position="17"/>
        <end position="377"/>
    </location>
</feature>
<dbReference type="HAMAP" id="MF_03115">
    <property type="entry name" value="Anamorsin"/>
    <property type="match status" value="1"/>
</dbReference>
<keyword evidence="14" id="KW-1185">Reference proteome</keyword>
<comment type="subcellular location">
    <subcellularLocation>
        <location evidence="9">Cytoplasm</location>
    </subcellularLocation>
    <subcellularLocation>
        <location evidence="9">Mitochondrion intermembrane space</location>
    </subcellularLocation>
</comment>
<feature type="binding site" evidence="9">
    <location>
        <position position="353"/>
    </location>
    <ligand>
        <name>[4Fe-4S] cluster</name>
        <dbReference type="ChEBI" id="CHEBI:49883"/>
    </ligand>
</feature>
<keyword evidence="10" id="KW-0732">Signal</keyword>
<evidence type="ECO:0000256" key="1">
    <source>
        <dbReference type="ARBA" id="ARBA00001966"/>
    </source>
</evidence>
<dbReference type="Pfam" id="PF05093">
    <property type="entry name" value="CIAPIN1"/>
    <property type="match status" value="1"/>
</dbReference>